<gene>
    <name evidence="1" type="ORF">A4W93_11810</name>
</gene>
<keyword evidence="2" id="KW-1185">Reference proteome</keyword>
<dbReference type="RefSeq" id="WP_085750801.1">
    <property type="nucleotide sequence ID" value="NZ_BSPR01000023.1"/>
</dbReference>
<dbReference type="Gene3D" id="3.30.2170.10">
    <property type="entry name" value="archaeoglobus fulgidus dsm 4304 superfamily"/>
    <property type="match status" value="1"/>
</dbReference>
<dbReference type="KEGG" id="rgu:A4W93_11810"/>
<evidence type="ECO:0000313" key="2">
    <source>
        <dbReference type="Proteomes" id="UP000193427"/>
    </source>
</evidence>
<dbReference type="STRING" id="946333.A4W93_11810"/>
<dbReference type="AlphaFoldDB" id="A0A1W6L8G6"/>
<sequence length="166" mass="17864">MKLAMHVHFEGEGAVVAAVAFEAWDAPEASKTWTTRIAQAPKAVRGEPDLREVPCLLQLLGEHGLKPEMILFDGFVFVDAQETPGPGRHLFDGLGGHVPVIGISKKSLPGLSAQYEVAREEETPPLLITSAGVDLGAAKARVRAMHGRKRVPTLMKLVARLAKNSD</sequence>
<proteinExistence type="predicted"/>
<protein>
    <submittedName>
        <fullName evidence="1">Uncharacterized protein</fullName>
    </submittedName>
</protein>
<dbReference type="OrthoDB" id="2593273at2"/>
<reference evidence="1 2" key="1">
    <citation type="submission" date="2016-04" db="EMBL/GenBank/DDBJ databases">
        <title>Complete genome sequence of natural rubber-degrading, novel Gram-negative bacterium, Rhizobacter gummiphilus strain NS21.</title>
        <authorList>
            <person name="Tabata M."/>
            <person name="Kasai D."/>
            <person name="Fukuda M."/>
        </authorList>
    </citation>
    <scope>NUCLEOTIDE SEQUENCE [LARGE SCALE GENOMIC DNA]</scope>
    <source>
        <strain evidence="1 2">NS21</strain>
    </source>
</reference>
<dbReference type="Proteomes" id="UP000193427">
    <property type="component" value="Chromosome"/>
</dbReference>
<dbReference type="EMBL" id="CP015118">
    <property type="protein sequence ID" value="ARN20523.1"/>
    <property type="molecule type" value="Genomic_DNA"/>
</dbReference>
<accession>A0A1W6L8G6</accession>
<name>A0A1W6L8G6_9BURK</name>
<evidence type="ECO:0000313" key="1">
    <source>
        <dbReference type="EMBL" id="ARN20523.1"/>
    </source>
</evidence>
<organism evidence="1 2">
    <name type="scientific">Piscinibacter gummiphilus</name>
    <dbReference type="NCBI Taxonomy" id="946333"/>
    <lineage>
        <taxon>Bacteria</taxon>
        <taxon>Pseudomonadati</taxon>
        <taxon>Pseudomonadota</taxon>
        <taxon>Betaproteobacteria</taxon>
        <taxon>Burkholderiales</taxon>
        <taxon>Sphaerotilaceae</taxon>
        <taxon>Piscinibacter</taxon>
    </lineage>
</organism>